<keyword evidence="1" id="KW-1133">Transmembrane helix</keyword>
<feature type="transmembrane region" description="Helical" evidence="1">
    <location>
        <begin position="202"/>
        <end position="222"/>
    </location>
</feature>
<reference evidence="2" key="1">
    <citation type="submission" date="2022-08" db="EMBL/GenBank/DDBJ databases">
        <authorList>
            <person name="Deng Y."/>
            <person name="Han X.-F."/>
            <person name="Zhang Y.-Q."/>
        </authorList>
    </citation>
    <scope>NUCLEOTIDE SEQUENCE</scope>
    <source>
        <strain evidence="2">CPCC 203407</strain>
    </source>
</reference>
<feature type="transmembrane region" description="Helical" evidence="1">
    <location>
        <begin position="167"/>
        <end position="190"/>
    </location>
</feature>
<keyword evidence="3" id="KW-1185">Reference proteome</keyword>
<keyword evidence="1" id="KW-0472">Membrane</keyword>
<evidence type="ECO:0000313" key="3">
    <source>
        <dbReference type="Proteomes" id="UP001165587"/>
    </source>
</evidence>
<sequence length="411" mass="43913">MAAQERDVERWLRAVGLPLFVRKEALGDRLVSRVVPFMVFALVAGLFVQLGVDADIDVELDSTMIVALLVGSVLIVGVAFVAVPIVLGMLSARVLRAHPRAALPTGIVVLVCYLVVLPGVTALTSPLGEAAWHAGVHLLIVAVAVLLTWLGVGSLLAWAAHAALRQLTAIGALVTRALPILMLVVVFAFFSKPLWDVTSTMSPARLVAVALFFLVLGLLFVIPVSRVEMKELDESMEQAERIRLVQSSGLAELDGYASTPGPPLARRERVNLQAVLVLALVLQTLVFAAIVCVFLIVLGSFAFSQEVLQAWVGDRLTMVELFGVEVPFTWALVKTSIFLSCVSSLNFLVSVTTNAAYRTAFFHPLIHDARAGLAVRAAYLRRHEGVAADAAAGIARETDEPAAAPFGESAG</sequence>
<feature type="transmembrane region" description="Helical" evidence="1">
    <location>
        <begin position="102"/>
        <end position="124"/>
    </location>
</feature>
<feature type="transmembrane region" description="Helical" evidence="1">
    <location>
        <begin position="275"/>
        <end position="303"/>
    </location>
</feature>
<dbReference type="EMBL" id="JANLCK010000007">
    <property type="protein sequence ID" value="MCS5726988.1"/>
    <property type="molecule type" value="Genomic_DNA"/>
</dbReference>
<feature type="transmembrane region" description="Helical" evidence="1">
    <location>
        <begin position="30"/>
        <end position="52"/>
    </location>
</feature>
<feature type="transmembrane region" description="Helical" evidence="1">
    <location>
        <begin position="64"/>
        <end position="90"/>
    </location>
</feature>
<evidence type="ECO:0000256" key="1">
    <source>
        <dbReference type="SAM" id="Phobius"/>
    </source>
</evidence>
<dbReference type="AlphaFoldDB" id="A0AA41XI07"/>
<feature type="transmembrane region" description="Helical" evidence="1">
    <location>
        <begin position="328"/>
        <end position="349"/>
    </location>
</feature>
<comment type="caution">
    <text evidence="2">The sequence shown here is derived from an EMBL/GenBank/DDBJ whole genome shotgun (WGS) entry which is preliminary data.</text>
</comment>
<feature type="transmembrane region" description="Helical" evidence="1">
    <location>
        <begin position="136"/>
        <end position="160"/>
    </location>
</feature>
<protein>
    <recommendedName>
        <fullName evidence="4">Integral membrane protein</fullName>
    </recommendedName>
</protein>
<evidence type="ECO:0000313" key="2">
    <source>
        <dbReference type="EMBL" id="MCS5726988.1"/>
    </source>
</evidence>
<organism evidence="2 3">
    <name type="scientific">Herbiconiux oxytropis</name>
    <dbReference type="NCBI Taxonomy" id="2970915"/>
    <lineage>
        <taxon>Bacteria</taxon>
        <taxon>Bacillati</taxon>
        <taxon>Actinomycetota</taxon>
        <taxon>Actinomycetes</taxon>
        <taxon>Micrococcales</taxon>
        <taxon>Microbacteriaceae</taxon>
        <taxon>Herbiconiux</taxon>
    </lineage>
</organism>
<gene>
    <name evidence="2" type="ORF">N1028_13890</name>
</gene>
<dbReference type="RefSeq" id="WP_259529946.1">
    <property type="nucleotide sequence ID" value="NZ_JANLCK010000007.1"/>
</dbReference>
<keyword evidence="1" id="KW-0812">Transmembrane</keyword>
<evidence type="ECO:0008006" key="4">
    <source>
        <dbReference type="Google" id="ProtNLM"/>
    </source>
</evidence>
<name>A0AA41XI07_9MICO</name>
<dbReference type="Proteomes" id="UP001165587">
    <property type="component" value="Unassembled WGS sequence"/>
</dbReference>
<accession>A0AA41XI07</accession>
<proteinExistence type="predicted"/>